<dbReference type="AlphaFoldDB" id="A0A8J3JP24"/>
<comment type="caution">
    <text evidence="1">The sequence shown here is derived from an EMBL/GenBank/DDBJ whole genome shotgun (WGS) entry which is preliminary data.</text>
</comment>
<dbReference type="EMBL" id="BONF01000010">
    <property type="protein sequence ID" value="GIF80709.1"/>
    <property type="molecule type" value="Genomic_DNA"/>
</dbReference>
<protein>
    <submittedName>
        <fullName evidence="1">Uncharacterized protein</fullName>
    </submittedName>
</protein>
<evidence type="ECO:0000313" key="1">
    <source>
        <dbReference type="EMBL" id="GIF80709.1"/>
    </source>
</evidence>
<sequence length="114" mass="12560">MSHERTGLAAWCEIFHIYLTCLVLAQPTRAGLGSLQSAHFGYRTDGQPLPYDYPELPYRRSMRATVVAQVGVQGAASAVLYSLVGSRPSLLHWPRATGCIDATDLEDLDRVNLQ</sequence>
<keyword evidence="2" id="KW-1185">Reference proteome</keyword>
<dbReference type="Proteomes" id="UP000601223">
    <property type="component" value="Unassembled WGS sequence"/>
</dbReference>
<name>A0A8J3JP24_9ACTN</name>
<proteinExistence type="predicted"/>
<organism evidence="1 2">
    <name type="scientific">Catellatospora bangladeshensis</name>
    <dbReference type="NCBI Taxonomy" id="310355"/>
    <lineage>
        <taxon>Bacteria</taxon>
        <taxon>Bacillati</taxon>
        <taxon>Actinomycetota</taxon>
        <taxon>Actinomycetes</taxon>
        <taxon>Micromonosporales</taxon>
        <taxon>Micromonosporaceae</taxon>
        <taxon>Catellatospora</taxon>
    </lineage>
</organism>
<gene>
    <name evidence="1" type="ORF">Cba03nite_20580</name>
</gene>
<accession>A0A8J3JP24</accession>
<evidence type="ECO:0000313" key="2">
    <source>
        <dbReference type="Proteomes" id="UP000601223"/>
    </source>
</evidence>
<reference evidence="1 2" key="1">
    <citation type="submission" date="2021-01" db="EMBL/GenBank/DDBJ databases">
        <title>Whole genome shotgun sequence of Catellatospora bangladeshensis NBRC 107357.</title>
        <authorList>
            <person name="Komaki H."/>
            <person name="Tamura T."/>
        </authorList>
    </citation>
    <scope>NUCLEOTIDE SEQUENCE [LARGE SCALE GENOMIC DNA]</scope>
    <source>
        <strain evidence="1 2">NBRC 107357</strain>
    </source>
</reference>